<name>A0AC61U7G3_9MICO</name>
<dbReference type="EMBL" id="CP087977">
    <property type="protein sequence ID" value="UUZ45711.1"/>
    <property type="molecule type" value="Genomic_DNA"/>
</dbReference>
<protein>
    <submittedName>
        <fullName evidence="1">Uncharacterized protein</fullName>
    </submittedName>
</protein>
<proteinExistence type="predicted"/>
<gene>
    <name evidence="1" type="ORF">LP422_06825</name>
</gene>
<reference evidence="1" key="1">
    <citation type="submission" date="2021-11" db="EMBL/GenBank/DDBJ databases">
        <title>Study of the species diversity of bacterial strains isolated from a unique natural object - Shulgan-Tash cave (Bashkiria).</title>
        <authorList>
            <person name="Sazanova A.L."/>
            <person name="Chirak E.R."/>
            <person name="Safronova V.I."/>
        </authorList>
    </citation>
    <scope>NUCLEOTIDE SEQUENCE</scope>
    <source>
        <strain evidence="1">P1</strain>
    </source>
</reference>
<sequence>MSRNRDAVRPRPPEDETPTRHPVGSLLTLLLIAPAAAVLASRVHGLVAIDRPGGSLCSGTDLLWPIVQLGLPAIAPVIAIPVALLSPAHRAGGWCGWRVRSRARSPSRSPCACGCPAARELARQGRRRRVRSTVPGPSPGPTTR</sequence>
<evidence type="ECO:0000313" key="2">
    <source>
        <dbReference type="Proteomes" id="UP001059663"/>
    </source>
</evidence>
<organism evidence="1 2">
    <name type="scientific">Janibacter limosus</name>
    <dbReference type="NCBI Taxonomy" id="53458"/>
    <lineage>
        <taxon>Bacteria</taxon>
        <taxon>Bacillati</taxon>
        <taxon>Actinomycetota</taxon>
        <taxon>Actinomycetes</taxon>
        <taxon>Micrococcales</taxon>
        <taxon>Intrasporangiaceae</taxon>
        <taxon>Janibacter</taxon>
    </lineage>
</organism>
<accession>A0AC61U7G3</accession>
<evidence type="ECO:0000313" key="1">
    <source>
        <dbReference type="EMBL" id="UUZ45711.1"/>
    </source>
</evidence>
<dbReference type="Proteomes" id="UP001059663">
    <property type="component" value="Chromosome"/>
</dbReference>